<evidence type="ECO:0000256" key="1">
    <source>
        <dbReference type="SAM" id="MobiDB-lite"/>
    </source>
</evidence>
<feature type="region of interest" description="Disordered" evidence="1">
    <location>
        <begin position="282"/>
        <end position="315"/>
    </location>
</feature>
<dbReference type="InterPro" id="IPR000477">
    <property type="entry name" value="RT_dom"/>
</dbReference>
<dbReference type="Pfam" id="PF00078">
    <property type="entry name" value="RVT_1"/>
    <property type="match status" value="1"/>
</dbReference>
<sequence length="1244" mass="134930">MLSPLRRTSPSVAVVAEWLRRLTRNQFPSGSHGLHSSVVRAPSLADVASAAPGEEAAHQPPVPCGLPAASLQAPSPSPPPSPAAGPPVPAVSCGLPDASLQAPGPPPSRSPATEVPVPVVSCGLPTPGLQAQAPSPTPVPPSSPSPPKGPLLRTPASTAAVGTRLLRAGQTCRRRTPPALWRTPVRRFPLPNSPPQIVAAAAVCRATQPSGRPWEEAAAEIAALTSCSTPSSPWDPLACHDPGAVARALGVRAPATMPSGGAAALATPGMAMLHSADAAPRQVAPVSTTSPDVKASLLPSSHLTGTTSASGPSALEPGLLLPAVSRGSPDQRPWRTFTPPLVADFTVSAATSPASPSAPVRYTPDPSRKPASLKDLFACILSARSNSPQAHRANAFQRRWIRKLQEAQDWPAIEQAVEELTVDLTPPNTNRGSRAQGRGRGRSRRQPNAARRLQFLYKVNKKKAMREVRDEGSPLCSLPTDEVESFFEQVFSARLPQLDDPPEAVVLPATQAEDPGLVSHFSPEVIAERLRRCANTAPGLDGVPYASLKRKDAGCHILSEVFRLCMQYKRIPASWKKAKTILIYKKGDASDLSNWRPIALSSCLYKLYTSVLADRLSAWGLRTGALSSIQKGFVPAEGCLEHNFLLQQCLDFARESGAELCVSWLDLKNAFGSVPHSAIFKLLRQHGVHSHFIDIVEEAYSGSTTTIITASGETKPVPMASGVKQGDPLSPIIFNLFIEVLLRSIQAISPLHGFQLFGRTLSCLAFADDIVILSNSSEAAQQMLNVAGEVASWVGLQFNAKKCATLSVSKRRSQTVHTTVQGQPIPSLRQEEAYQHLGVPTGLYVNQTPESTIEQMLKDLHCVECSLLTDWQKLDAIRTFILPQATFALQTSRIQKTCFTKLDQEIKRIVKKALHLPARASNEIIFLPTQKGGANIMPLSELADVGAVNKAFKVLTSPDVVVREIAKASLKRAASRVMRNTNNDGLAAYLSGETLDSSSNSFATIWSAARNAARRICSKIPGFNWGWSDDLQRFSVHIPVPGKTPNIFIVDASSRDQLYRRIRQGLQHKHLLNLIAKPDQGRVMECVSKDPNSNHFIFNGDHTRFCDWRFVFRARLGVLPLNACLRIPDRNRACRRCGGELETTLHVLNNCLGNKNTHHPRTWRNRHSSVIKNLVDIMDTNTKKLVRIEKAVPGSSSRLLPDLVVLDERKKEAAIIDIACPFESRSIALIRKKRRKMPKVRTHL</sequence>
<dbReference type="AlphaFoldDB" id="A0AAE1GTN0"/>
<dbReference type="EMBL" id="JAHWGI010000071">
    <property type="protein sequence ID" value="KAK3908759.1"/>
    <property type="molecule type" value="Genomic_DNA"/>
</dbReference>
<evidence type="ECO:0000259" key="2">
    <source>
        <dbReference type="PROSITE" id="PS50878"/>
    </source>
</evidence>
<evidence type="ECO:0000313" key="4">
    <source>
        <dbReference type="Proteomes" id="UP001219518"/>
    </source>
</evidence>
<gene>
    <name evidence="3" type="ORF">KUF71_003401</name>
</gene>
<feature type="region of interest" description="Disordered" evidence="1">
    <location>
        <begin position="424"/>
        <end position="450"/>
    </location>
</feature>
<dbReference type="InterPro" id="IPR043128">
    <property type="entry name" value="Rev_trsase/Diguanyl_cyclase"/>
</dbReference>
<dbReference type="GO" id="GO:0071897">
    <property type="term" value="P:DNA biosynthetic process"/>
    <property type="evidence" value="ECO:0007669"/>
    <property type="project" value="UniProtKB-ARBA"/>
</dbReference>
<feature type="compositionally biased region" description="Pro residues" evidence="1">
    <location>
        <begin position="135"/>
        <end position="149"/>
    </location>
</feature>
<dbReference type="PROSITE" id="PS50878">
    <property type="entry name" value="RT_POL"/>
    <property type="match status" value="1"/>
</dbReference>
<dbReference type="CDD" id="cd01650">
    <property type="entry name" value="RT_nLTR_like"/>
    <property type="match status" value="1"/>
</dbReference>
<feature type="compositionally biased region" description="Pro residues" evidence="1">
    <location>
        <begin position="75"/>
        <end position="89"/>
    </location>
</feature>
<comment type="caution">
    <text evidence="3">The sequence shown here is derived from an EMBL/GenBank/DDBJ whole genome shotgun (WGS) entry which is preliminary data.</text>
</comment>
<dbReference type="SUPFAM" id="SSF56672">
    <property type="entry name" value="DNA/RNA polymerases"/>
    <property type="match status" value="1"/>
</dbReference>
<protein>
    <submittedName>
        <fullName evidence="3">Retrovirus-related Pol polyprotein from type-2 retrotransposable element R2DM</fullName>
    </submittedName>
</protein>
<keyword evidence="4" id="KW-1185">Reference proteome</keyword>
<dbReference type="InterPro" id="IPR043502">
    <property type="entry name" value="DNA/RNA_pol_sf"/>
</dbReference>
<reference evidence="3" key="1">
    <citation type="submission" date="2021-07" db="EMBL/GenBank/DDBJ databases">
        <authorList>
            <person name="Catto M.A."/>
            <person name="Jacobson A."/>
            <person name="Kennedy G."/>
            <person name="Labadie P."/>
            <person name="Hunt B.G."/>
            <person name="Srinivasan R."/>
        </authorList>
    </citation>
    <scope>NUCLEOTIDE SEQUENCE</scope>
    <source>
        <strain evidence="3">PL_HMW_Pooled</strain>
        <tissue evidence="3">Head</tissue>
    </source>
</reference>
<proteinExistence type="predicted"/>
<dbReference type="Proteomes" id="UP001219518">
    <property type="component" value="Unassembled WGS sequence"/>
</dbReference>
<feature type="compositionally biased region" description="Polar residues" evidence="1">
    <location>
        <begin position="298"/>
        <end position="311"/>
    </location>
</feature>
<feature type="domain" description="Reverse transcriptase" evidence="2">
    <location>
        <begin position="564"/>
        <end position="841"/>
    </location>
</feature>
<accession>A0AAE1GTN0</accession>
<reference evidence="3" key="2">
    <citation type="journal article" date="2023" name="BMC Genomics">
        <title>Pest status, molecular evolution, and epigenetic factors derived from the genome assembly of Frankliniella fusca, a thysanopteran phytovirus vector.</title>
        <authorList>
            <person name="Catto M.A."/>
            <person name="Labadie P.E."/>
            <person name="Jacobson A.L."/>
            <person name="Kennedy G.G."/>
            <person name="Srinivasan R."/>
            <person name="Hunt B.G."/>
        </authorList>
    </citation>
    <scope>NUCLEOTIDE SEQUENCE</scope>
    <source>
        <strain evidence="3">PL_HMW_Pooled</strain>
    </source>
</reference>
<name>A0AAE1GTN0_9NEOP</name>
<feature type="compositionally biased region" description="Low complexity" evidence="1">
    <location>
        <begin position="65"/>
        <end position="74"/>
    </location>
</feature>
<dbReference type="Gene3D" id="3.30.70.270">
    <property type="match status" value="1"/>
</dbReference>
<feature type="region of interest" description="Disordered" evidence="1">
    <location>
        <begin position="49"/>
        <end position="154"/>
    </location>
</feature>
<evidence type="ECO:0000313" key="3">
    <source>
        <dbReference type="EMBL" id="KAK3908759.1"/>
    </source>
</evidence>
<organism evidence="3 4">
    <name type="scientific">Frankliniella fusca</name>
    <dbReference type="NCBI Taxonomy" id="407009"/>
    <lineage>
        <taxon>Eukaryota</taxon>
        <taxon>Metazoa</taxon>
        <taxon>Ecdysozoa</taxon>
        <taxon>Arthropoda</taxon>
        <taxon>Hexapoda</taxon>
        <taxon>Insecta</taxon>
        <taxon>Pterygota</taxon>
        <taxon>Neoptera</taxon>
        <taxon>Paraneoptera</taxon>
        <taxon>Thysanoptera</taxon>
        <taxon>Terebrantia</taxon>
        <taxon>Thripoidea</taxon>
        <taxon>Thripidae</taxon>
        <taxon>Frankliniella</taxon>
    </lineage>
</organism>
<dbReference type="PANTHER" id="PTHR19446">
    <property type="entry name" value="REVERSE TRANSCRIPTASES"/>
    <property type="match status" value="1"/>
</dbReference>